<feature type="chain" id="PRO_5032884279" evidence="2">
    <location>
        <begin position="29"/>
        <end position="157"/>
    </location>
</feature>
<comment type="caution">
    <text evidence="3">The sequence shown here is derived from an EMBL/GenBank/DDBJ whole genome shotgun (WGS) entry which is preliminary data.</text>
</comment>
<accession>A0A812QKC0</accession>
<dbReference type="AlphaFoldDB" id="A0A812QKC0"/>
<keyword evidence="4" id="KW-1185">Reference proteome</keyword>
<proteinExistence type="predicted"/>
<evidence type="ECO:0000256" key="2">
    <source>
        <dbReference type="SAM" id="SignalP"/>
    </source>
</evidence>
<evidence type="ECO:0000256" key="1">
    <source>
        <dbReference type="ARBA" id="ARBA00022737"/>
    </source>
</evidence>
<keyword evidence="1" id="KW-0677">Repeat</keyword>
<name>A0A812QKC0_9DINO</name>
<dbReference type="Gene3D" id="1.25.40.10">
    <property type="entry name" value="Tetratricopeptide repeat domain"/>
    <property type="match status" value="1"/>
</dbReference>
<dbReference type="PANTHER" id="PTHR47447">
    <property type="entry name" value="OS03G0856100 PROTEIN"/>
    <property type="match status" value="1"/>
</dbReference>
<dbReference type="Proteomes" id="UP000604046">
    <property type="component" value="Unassembled WGS sequence"/>
</dbReference>
<dbReference type="InterPro" id="IPR011990">
    <property type="entry name" value="TPR-like_helical_dom_sf"/>
</dbReference>
<evidence type="ECO:0000313" key="3">
    <source>
        <dbReference type="EMBL" id="CAE7391078.1"/>
    </source>
</evidence>
<gene>
    <name evidence="3" type="primary">MRL1</name>
    <name evidence="3" type="ORF">SNAT2548_LOCUS21316</name>
</gene>
<reference evidence="3" key="1">
    <citation type="submission" date="2021-02" db="EMBL/GenBank/DDBJ databases">
        <authorList>
            <person name="Dougan E. K."/>
            <person name="Rhodes N."/>
            <person name="Thang M."/>
            <person name="Chan C."/>
        </authorList>
    </citation>
    <scope>NUCLEOTIDE SEQUENCE</scope>
</reference>
<dbReference type="PANTHER" id="PTHR47447:SF17">
    <property type="entry name" value="OS12G0638900 PROTEIN"/>
    <property type="match status" value="1"/>
</dbReference>
<feature type="signal peptide" evidence="2">
    <location>
        <begin position="1"/>
        <end position="28"/>
    </location>
</feature>
<protein>
    <submittedName>
        <fullName evidence="3">MRL1 protein</fullName>
    </submittedName>
</protein>
<dbReference type="OrthoDB" id="444088at2759"/>
<sequence>MMQLVAMLRLFQGNVVTYSAALAACADAAQWPAACQLFWNMVNASVEANTVTFGAATSAFAAADWRLAMSMLSMMVQEAVRINTVVLLAALEACASAGQSESILALSTEMSDAGVPIDAETCSAMVAACDFRRPRRAAMLLATASEDGLRQLRKAVS</sequence>
<organism evidence="3 4">
    <name type="scientific">Symbiodinium natans</name>
    <dbReference type="NCBI Taxonomy" id="878477"/>
    <lineage>
        <taxon>Eukaryota</taxon>
        <taxon>Sar</taxon>
        <taxon>Alveolata</taxon>
        <taxon>Dinophyceae</taxon>
        <taxon>Suessiales</taxon>
        <taxon>Symbiodiniaceae</taxon>
        <taxon>Symbiodinium</taxon>
    </lineage>
</organism>
<keyword evidence="2" id="KW-0732">Signal</keyword>
<dbReference type="EMBL" id="CAJNDS010002246">
    <property type="protein sequence ID" value="CAE7391078.1"/>
    <property type="molecule type" value="Genomic_DNA"/>
</dbReference>
<evidence type="ECO:0000313" key="4">
    <source>
        <dbReference type="Proteomes" id="UP000604046"/>
    </source>
</evidence>